<organism evidence="5 6">
    <name type="scientific">Pseudonocardia yunnanensis</name>
    <dbReference type="NCBI Taxonomy" id="58107"/>
    <lineage>
        <taxon>Bacteria</taxon>
        <taxon>Bacillati</taxon>
        <taxon>Actinomycetota</taxon>
        <taxon>Actinomycetes</taxon>
        <taxon>Pseudonocardiales</taxon>
        <taxon>Pseudonocardiaceae</taxon>
        <taxon>Pseudonocardia</taxon>
    </lineage>
</organism>
<accession>A0ABW4F738</accession>
<dbReference type="Pfam" id="PF12833">
    <property type="entry name" value="HTH_18"/>
    <property type="match status" value="1"/>
</dbReference>
<dbReference type="InterPro" id="IPR020449">
    <property type="entry name" value="Tscrpt_reg_AraC-type_HTH"/>
</dbReference>
<keyword evidence="6" id="KW-1185">Reference proteome</keyword>
<keyword evidence="1" id="KW-0805">Transcription regulation</keyword>
<dbReference type="PROSITE" id="PS01124">
    <property type="entry name" value="HTH_ARAC_FAMILY_2"/>
    <property type="match status" value="1"/>
</dbReference>
<evidence type="ECO:0000256" key="2">
    <source>
        <dbReference type="ARBA" id="ARBA00023125"/>
    </source>
</evidence>
<protein>
    <submittedName>
        <fullName evidence="5">Helix-turn-helix domain-containing protein</fullName>
    </submittedName>
</protein>
<evidence type="ECO:0000259" key="4">
    <source>
        <dbReference type="PROSITE" id="PS01124"/>
    </source>
</evidence>
<dbReference type="InterPro" id="IPR009057">
    <property type="entry name" value="Homeodomain-like_sf"/>
</dbReference>
<name>A0ABW4F738_9PSEU</name>
<evidence type="ECO:0000256" key="1">
    <source>
        <dbReference type="ARBA" id="ARBA00023015"/>
    </source>
</evidence>
<dbReference type="PRINTS" id="PR00032">
    <property type="entry name" value="HTHARAC"/>
</dbReference>
<sequence length="315" mass="35308">MQIHEFSGEELEDVASEFFMPAIARARPDYRGRVAFQELDAALALTQWRHRGQVSVVRTDRMAARASADDLMLFSVCMAGQSRVRQHDRFVDLAPGAGVLNDTRSRYEWGSSTETRSLTLLFSRELLPIRTTEITDCCARSMDTAAPAMHMLSSYLNRLSEVADDLTGHQRRNAGRAAVDLLAMTLQDVTPSVPGADDSAGVLLDVMRTHIRKHLADPELRVEELARQHHISVRHAYTLFERIGTTPGAYLREQRLLAARTMLSNPRYARLAISSIGAAVGFLDLSTFERAFRRQYGTTPAGWRREHLHHSGPLP</sequence>
<gene>
    <name evidence="5" type="ORF">ACFSJD_38365</name>
</gene>
<comment type="caution">
    <text evidence="5">The sequence shown here is derived from an EMBL/GenBank/DDBJ whole genome shotgun (WGS) entry which is preliminary data.</text>
</comment>
<keyword evidence="2" id="KW-0238">DNA-binding</keyword>
<dbReference type="PANTHER" id="PTHR46796:SF6">
    <property type="entry name" value="ARAC SUBFAMILY"/>
    <property type="match status" value="1"/>
</dbReference>
<reference evidence="6" key="1">
    <citation type="journal article" date="2019" name="Int. J. Syst. Evol. Microbiol.">
        <title>The Global Catalogue of Microorganisms (GCM) 10K type strain sequencing project: providing services to taxonomists for standard genome sequencing and annotation.</title>
        <authorList>
            <consortium name="The Broad Institute Genomics Platform"/>
            <consortium name="The Broad Institute Genome Sequencing Center for Infectious Disease"/>
            <person name="Wu L."/>
            <person name="Ma J."/>
        </authorList>
    </citation>
    <scope>NUCLEOTIDE SEQUENCE [LARGE SCALE GENOMIC DNA]</scope>
    <source>
        <strain evidence="6">CCM 7043</strain>
    </source>
</reference>
<dbReference type="Proteomes" id="UP001597114">
    <property type="component" value="Unassembled WGS sequence"/>
</dbReference>
<evidence type="ECO:0000313" key="5">
    <source>
        <dbReference type="EMBL" id="MFD1523401.1"/>
    </source>
</evidence>
<proteinExistence type="predicted"/>
<dbReference type="RefSeq" id="WP_344722212.1">
    <property type="nucleotide sequence ID" value="NZ_BAAAUS010000009.1"/>
</dbReference>
<dbReference type="InterPro" id="IPR018062">
    <property type="entry name" value="HTH_AraC-typ_CS"/>
</dbReference>
<dbReference type="EMBL" id="JBHUCO010000063">
    <property type="protein sequence ID" value="MFD1523401.1"/>
    <property type="molecule type" value="Genomic_DNA"/>
</dbReference>
<keyword evidence="3" id="KW-0804">Transcription</keyword>
<feature type="domain" description="HTH araC/xylS-type" evidence="4">
    <location>
        <begin position="205"/>
        <end position="306"/>
    </location>
</feature>
<dbReference type="SUPFAM" id="SSF46689">
    <property type="entry name" value="Homeodomain-like"/>
    <property type="match status" value="1"/>
</dbReference>
<dbReference type="InterPro" id="IPR018060">
    <property type="entry name" value="HTH_AraC"/>
</dbReference>
<dbReference type="SMART" id="SM00342">
    <property type="entry name" value="HTH_ARAC"/>
    <property type="match status" value="1"/>
</dbReference>
<dbReference type="InterPro" id="IPR050204">
    <property type="entry name" value="AraC_XylS_family_regulators"/>
</dbReference>
<evidence type="ECO:0000313" key="6">
    <source>
        <dbReference type="Proteomes" id="UP001597114"/>
    </source>
</evidence>
<dbReference type="InterPro" id="IPR035418">
    <property type="entry name" value="AraC-bd_2"/>
</dbReference>
<dbReference type="PANTHER" id="PTHR46796">
    <property type="entry name" value="HTH-TYPE TRANSCRIPTIONAL ACTIVATOR RHAS-RELATED"/>
    <property type="match status" value="1"/>
</dbReference>
<dbReference type="Gene3D" id="1.10.10.60">
    <property type="entry name" value="Homeodomain-like"/>
    <property type="match status" value="1"/>
</dbReference>
<dbReference type="PROSITE" id="PS00041">
    <property type="entry name" value="HTH_ARAC_FAMILY_1"/>
    <property type="match status" value="1"/>
</dbReference>
<evidence type="ECO:0000256" key="3">
    <source>
        <dbReference type="ARBA" id="ARBA00023163"/>
    </source>
</evidence>
<dbReference type="Pfam" id="PF14525">
    <property type="entry name" value="AraC_binding_2"/>
    <property type="match status" value="1"/>
</dbReference>